<keyword evidence="4" id="KW-1185">Reference proteome</keyword>
<accession>A0A7K1SIS1</accession>
<evidence type="ECO:0000259" key="2">
    <source>
        <dbReference type="Pfam" id="PF00561"/>
    </source>
</evidence>
<dbReference type="FunFam" id="3.40.50.1820:FF:000205">
    <property type="entry name" value="Non-haem bromoperoxidase BPO-A2"/>
    <property type="match status" value="1"/>
</dbReference>
<gene>
    <name evidence="3" type="ORF">GO755_26780</name>
</gene>
<sequence length="273" mass="30231">MSTIRVKDGTEIYYKDWGTGQPIVFHHGWPLSGDDWDAQMMFFLNKGFRVIAHDRRGHGRSSQTADGHDMDTYAADVAELTAFLDLKDAIHVGHSTGGGEVIRYVAKHGQGRVAKAVLISAVTPIMVKTDANPDGIPMSIFDEIREGTATHRPQYFQDFTLPFYGYNREGANVSQGIRDNWWRQGMMGGIKAHYDCIKAFSETDFTEDLKSVDVPVLVMHGEDDQIVPFPLTGVKAAKLLKHGSLISYPGFPHGMPTTEAATINADLLTFIQS</sequence>
<reference evidence="3 4" key="1">
    <citation type="submission" date="2019-12" db="EMBL/GenBank/DDBJ databases">
        <title>Spirosoma sp. HMF4905 genome sequencing and assembly.</title>
        <authorList>
            <person name="Kang H."/>
            <person name="Cha I."/>
            <person name="Kim H."/>
            <person name="Joh K."/>
        </authorList>
    </citation>
    <scope>NUCLEOTIDE SEQUENCE [LARGE SCALE GENOMIC DNA]</scope>
    <source>
        <strain evidence="3 4">HMF4905</strain>
    </source>
</reference>
<dbReference type="EMBL" id="WPIN01000012">
    <property type="protein sequence ID" value="MVM33673.1"/>
    <property type="molecule type" value="Genomic_DNA"/>
</dbReference>
<proteinExistence type="inferred from homology"/>
<dbReference type="InterPro" id="IPR000073">
    <property type="entry name" value="AB_hydrolase_1"/>
</dbReference>
<comment type="similarity">
    <text evidence="1">Belongs to the AB hydrolase superfamily. Bacterial non-heme haloperoxidase / perhydrolase family.</text>
</comment>
<evidence type="ECO:0000313" key="4">
    <source>
        <dbReference type="Proteomes" id="UP000436006"/>
    </source>
</evidence>
<dbReference type="InterPro" id="IPR050471">
    <property type="entry name" value="AB_hydrolase"/>
</dbReference>
<evidence type="ECO:0000313" key="3">
    <source>
        <dbReference type="EMBL" id="MVM33673.1"/>
    </source>
</evidence>
<dbReference type="SUPFAM" id="SSF53474">
    <property type="entry name" value="alpha/beta-Hydrolases"/>
    <property type="match status" value="1"/>
</dbReference>
<dbReference type="InterPro" id="IPR029058">
    <property type="entry name" value="AB_hydrolase_fold"/>
</dbReference>
<feature type="domain" description="AB hydrolase-1" evidence="2">
    <location>
        <begin position="22"/>
        <end position="253"/>
    </location>
</feature>
<dbReference type="GO" id="GO:0016787">
    <property type="term" value="F:hydrolase activity"/>
    <property type="evidence" value="ECO:0007669"/>
    <property type="project" value="UniProtKB-KW"/>
</dbReference>
<comment type="caution">
    <text evidence="3">The sequence shown here is derived from an EMBL/GenBank/DDBJ whole genome shotgun (WGS) entry which is preliminary data.</text>
</comment>
<name>A0A7K1SIS1_9BACT</name>
<keyword evidence="3" id="KW-0378">Hydrolase</keyword>
<organism evidence="3 4">
    <name type="scientific">Spirosoma arboris</name>
    <dbReference type="NCBI Taxonomy" id="2682092"/>
    <lineage>
        <taxon>Bacteria</taxon>
        <taxon>Pseudomonadati</taxon>
        <taxon>Bacteroidota</taxon>
        <taxon>Cytophagia</taxon>
        <taxon>Cytophagales</taxon>
        <taxon>Cytophagaceae</taxon>
        <taxon>Spirosoma</taxon>
    </lineage>
</organism>
<protein>
    <submittedName>
        <fullName evidence="3">Alpha/beta fold hydrolase</fullName>
    </submittedName>
</protein>
<dbReference type="RefSeq" id="WP_157588388.1">
    <property type="nucleotide sequence ID" value="NZ_WPIN01000012.1"/>
</dbReference>
<dbReference type="PANTHER" id="PTHR43433:SF3">
    <property type="entry name" value="NON-HEME CHLOROPEROXIDASE"/>
    <property type="match status" value="1"/>
</dbReference>
<dbReference type="PRINTS" id="PR00111">
    <property type="entry name" value="ABHYDROLASE"/>
</dbReference>
<evidence type="ECO:0000256" key="1">
    <source>
        <dbReference type="ARBA" id="ARBA00038128"/>
    </source>
</evidence>
<dbReference type="PANTHER" id="PTHR43433">
    <property type="entry name" value="HYDROLASE, ALPHA/BETA FOLD FAMILY PROTEIN"/>
    <property type="match status" value="1"/>
</dbReference>
<dbReference type="Gene3D" id="3.40.50.1820">
    <property type="entry name" value="alpha/beta hydrolase"/>
    <property type="match status" value="1"/>
</dbReference>
<dbReference type="Pfam" id="PF00561">
    <property type="entry name" value="Abhydrolase_1"/>
    <property type="match status" value="1"/>
</dbReference>
<dbReference type="Proteomes" id="UP000436006">
    <property type="component" value="Unassembled WGS sequence"/>
</dbReference>
<dbReference type="AlphaFoldDB" id="A0A7K1SIS1"/>